<gene>
    <name evidence="10" type="ORF">DDE23_15585</name>
</gene>
<dbReference type="AlphaFoldDB" id="A0A2T7UPB2"/>
<keyword evidence="5 8" id="KW-0812">Transmembrane</keyword>
<protein>
    <submittedName>
        <fullName evidence="10">ABC transporter</fullName>
    </submittedName>
</protein>
<dbReference type="PANTHER" id="PTHR30477:SF3">
    <property type="entry name" value="METAL TRANSPORT SYSTEM MEMBRANE PROTEIN CT_069-RELATED"/>
    <property type="match status" value="1"/>
</dbReference>
<organism evidence="10 11">
    <name type="scientific">Pararhodobacter aggregans</name>
    <dbReference type="NCBI Taxonomy" id="404875"/>
    <lineage>
        <taxon>Bacteria</taxon>
        <taxon>Pseudomonadati</taxon>
        <taxon>Pseudomonadota</taxon>
        <taxon>Alphaproteobacteria</taxon>
        <taxon>Rhodobacterales</taxon>
        <taxon>Paracoccaceae</taxon>
        <taxon>Pararhodobacter</taxon>
    </lineage>
</organism>
<feature type="transmembrane region" description="Helical" evidence="9">
    <location>
        <begin position="140"/>
        <end position="160"/>
    </location>
</feature>
<evidence type="ECO:0000256" key="2">
    <source>
        <dbReference type="ARBA" id="ARBA00008034"/>
    </source>
</evidence>
<evidence type="ECO:0000256" key="7">
    <source>
        <dbReference type="ARBA" id="ARBA00023136"/>
    </source>
</evidence>
<evidence type="ECO:0000256" key="8">
    <source>
        <dbReference type="RuleBase" id="RU003943"/>
    </source>
</evidence>
<dbReference type="Proteomes" id="UP000244810">
    <property type="component" value="Unassembled WGS sequence"/>
</dbReference>
<feature type="transmembrane region" description="Helical" evidence="9">
    <location>
        <begin position="249"/>
        <end position="268"/>
    </location>
</feature>
<evidence type="ECO:0000256" key="1">
    <source>
        <dbReference type="ARBA" id="ARBA00004651"/>
    </source>
</evidence>
<accession>A0A2T7UPB2</accession>
<evidence type="ECO:0000313" key="10">
    <source>
        <dbReference type="EMBL" id="PVE46570.1"/>
    </source>
</evidence>
<comment type="caution">
    <text evidence="10">The sequence shown here is derived from an EMBL/GenBank/DDBJ whole genome shotgun (WGS) entry which is preliminary data.</text>
</comment>
<proteinExistence type="inferred from homology"/>
<evidence type="ECO:0000256" key="4">
    <source>
        <dbReference type="ARBA" id="ARBA00022475"/>
    </source>
</evidence>
<dbReference type="GO" id="GO:0055085">
    <property type="term" value="P:transmembrane transport"/>
    <property type="evidence" value="ECO:0007669"/>
    <property type="project" value="InterPro"/>
</dbReference>
<keyword evidence="6 9" id="KW-1133">Transmembrane helix</keyword>
<dbReference type="SUPFAM" id="SSF81345">
    <property type="entry name" value="ABC transporter involved in vitamin B12 uptake, BtuC"/>
    <property type="match status" value="1"/>
</dbReference>
<comment type="similarity">
    <text evidence="2 8">Belongs to the ABC-3 integral membrane protein family.</text>
</comment>
<keyword evidence="7 9" id="KW-0472">Membrane</keyword>
<evidence type="ECO:0000256" key="5">
    <source>
        <dbReference type="ARBA" id="ARBA00022692"/>
    </source>
</evidence>
<dbReference type="EMBL" id="QDDR01000008">
    <property type="protein sequence ID" value="PVE46570.1"/>
    <property type="molecule type" value="Genomic_DNA"/>
</dbReference>
<feature type="transmembrane region" description="Helical" evidence="9">
    <location>
        <begin position="90"/>
        <end position="110"/>
    </location>
</feature>
<feature type="transmembrane region" description="Helical" evidence="9">
    <location>
        <begin position="222"/>
        <end position="243"/>
    </location>
</feature>
<evidence type="ECO:0000256" key="6">
    <source>
        <dbReference type="ARBA" id="ARBA00022989"/>
    </source>
</evidence>
<dbReference type="Pfam" id="PF00950">
    <property type="entry name" value="ABC-3"/>
    <property type="match status" value="1"/>
</dbReference>
<reference evidence="10 11" key="1">
    <citation type="journal article" date="2011" name="Syst. Appl. Microbiol.">
        <title>Defluviimonas denitrificans gen. nov., sp. nov., and Pararhodobacter aggregans gen. nov., sp. nov., non-phototrophic Rhodobacteraceae from the biofilter of a marine aquaculture.</title>
        <authorList>
            <person name="Foesel B.U."/>
            <person name="Drake H.L."/>
            <person name="Schramm A."/>
        </authorList>
    </citation>
    <scope>NUCLEOTIDE SEQUENCE [LARGE SCALE GENOMIC DNA]</scope>
    <source>
        <strain evidence="10 11">D1-19</strain>
    </source>
</reference>
<keyword evidence="4" id="KW-1003">Cell membrane</keyword>
<feature type="transmembrane region" description="Helical" evidence="9">
    <location>
        <begin position="34"/>
        <end position="53"/>
    </location>
</feature>
<name>A0A2T7UPB2_9RHOB</name>
<dbReference type="GO" id="GO:0043190">
    <property type="term" value="C:ATP-binding cassette (ABC) transporter complex"/>
    <property type="evidence" value="ECO:0007669"/>
    <property type="project" value="InterPro"/>
</dbReference>
<dbReference type="PANTHER" id="PTHR30477">
    <property type="entry name" value="ABC-TRANSPORTER METAL-BINDING PROTEIN"/>
    <property type="match status" value="1"/>
</dbReference>
<evidence type="ECO:0000256" key="3">
    <source>
        <dbReference type="ARBA" id="ARBA00022448"/>
    </source>
</evidence>
<keyword evidence="11" id="KW-1185">Reference proteome</keyword>
<evidence type="ECO:0000313" key="11">
    <source>
        <dbReference type="Proteomes" id="UP000244810"/>
    </source>
</evidence>
<dbReference type="GO" id="GO:0010043">
    <property type="term" value="P:response to zinc ion"/>
    <property type="evidence" value="ECO:0007669"/>
    <property type="project" value="TreeGrafter"/>
</dbReference>
<dbReference type="OrthoDB" id="9804300at2"/>
<comment type="subcellular location">
    <subcellularLocation>
        <location evidence="1 8">Cell membrane</location>
        <topology evidence="1 8">Multi-pass membrane protein</topology>
    </subcellularLocation>
</comment>
<dbReference type="CDD" id="cd06550">
    <property type="entry name" value="TM_ABC_iron-siderophores_like"/>
    <property type="match status" value="1"/>
</dbReference>
<dbReference type="RefSeq" id="WP_107752728.1">
    <property type="nucleotide sequence ID" value="NZ_QBKF01000008.1"/>
</dbReference>
<feature type="transmembrane region" description="Helical" evidence="9">
    <location>
        <begin position="180"/>
        <end position="210"/>
    </location>
</feature>
<dbReference type="InterPro" id="IPR001626">
    <property type="entry name" value="ABC_TroCD"/>
</dbReference>
<feature type="transmembrane region" description="Helical" evidence="9">
    <location>
        <begin position="59"/>
        <end position="78"/>
    </location>
</feature>
<dbReference type="Gene3D" id="1.10.3470.10">
    <property type="entry name" value="ABC transporter involved in vitamin B12 uptake, BtuC"/>
    <property type="match status" value="1"/>
</dbReference>
<keyword evidence="3 8" id="KW-0813">Transport</keyword>
<evidence type="ECO:0000256" key="9">
    <source>
        <dbReference type="SAM" id="Phobius"/>
    </source>
</evidence>
<dbReference type="InterPro" id="IPR037294">
    <property type="entry name" value="ABC_BtuC-like"/>
</dbReference>
<sequence length="364" mass="36739">MLSPTLITVALAAAMIGALAGVLGSFLVLRGQSLLGDVIAHASLPGVVAAFLISGGRGFFAILAGALIAGALAGLSVQALRRGAGVKPDAALGVVLSLFFAAGVVLLTLAQTRGGSAGLTVFLFGQAASVLRADLVPMALVGGGVLVVLALLWKEFQFLAFDPEGARAQGLPVARLEVLLTLLIAVTIVLGLTLAGVVLMVALLIAPAVAARQWVRGLAPMVWLAALFGALAGTGGAVISAIGQGVATGPVMVLAAVALAALSLLLAPERGILARRNRQAQARKSLRGRQVLAALGGLGADHANPGYAGDQAMLDAYLGADAGPVLARLQREGYVRPVALAPEPGARRWELTEAGRQRLEAPDA</sequence>
<feature type="transmembrane region" description="Helical" evidence="9">
    <location>
        <begin position="6"/>
        <end position="29"/>
    </location>
</feature>